<dbReference type="AlphaFoldDB" id="A0A7J7UQM3"/>
<protein>
    <submittedName>
        <fullName evidence="1">Proteasome 20S subunit beta 7</fullName>
    </submittedName>
</protein>
<dbReference type="Proteomes" id="UP000527355">
    <property type="component" value="Unassembled WGS sequence"/>
</dbReference>
<organism evidence="1 2">
    <name type="scientific">Myotis myotis</name>
    <name type="common">Greater mouse-eared bat</name>
    <name type="synonym">Vespertilio myotis</name>
    <dbReference type="NCBI Taxonomy" id="51298"/>
    <lineage>
        <taxon>Eukaryota</taxon>
        <taxon>Metazoa</taxon>
        <taxon>Chordata</taxon>
        <taxon>Craniata</taxon>
        <taxon>Vertebrata</taxon>
        <taxon>Euteleostomi</taxon>
        <taxon>Mammalia</taxon>
        <taxon>Eutheria</taxon>
        <taxon>Laurasiatheria</taxon>
        <taxon>Chiroptera</taxon>
        <taxon>Yangochiroptera</taxon>
        <taxon>Vespertilionidae</taxon>
        <taxon>Myotis</taxon>
    </lineage>
</organism>
<comment type="caution">
    <text evidence="1">The sequence shown here is derived from an EMBL/GenBank/DDBJ whole genome shotgun (WGS) entry which is preliminary data.</text>
</comment>
<accession>A0A7J7UQM3</accession>
<name>A0A7J7UQM3_MYOMY</name>
<reference evidence="1 2" key="1">
    <citation type="journal article" date="2020" name="Nature">
        <title>Six reference-quality genomes reveal evolution of bat adaptations.</title>
        <authorList>
            <person name="Jebb D."/>
            <person name="Huang Z."/>
            <person name="Pippel M."/>
            <person name="Hughes G.M."/>
            <person name="Lavrichenko K."/>
            <person name="Devanna P."/>
            <person name="Winkler S."/>
            <person name="Jermiin L.S."/>
            <person name="Skirmuntt E.C."/>
            <person name="Katzourakis A."/>
            <person name="Burkitt-Gray L."/>
            <person name="Ray D.A."/>
            <person name="Sullivan K.A.M."/>
            <person name="Roscito J.G."/>
            <person name="Kirilenko B.M."/>
            <person name="Davalos L.M."/>
            <person name="Corthals A.P."/>
            <person name="Power M.L."/>
            <person name="Jones G."/>
            <person name="Ransome R.D."/>
            <person name="Dechmann D.K.N."/>
            <person name="Locatelli A.G."/>
            <person name="Puechmaille S.J."/>
            <person name="Fedrigo O."/>
            <person name="Jarvis E.D."/>
            <person name="Hiller M."/>
            <person name="Vernes S.C."/>
            <person name="Myers E.W."/>
            <person name="Teeling E.C."/>
        </authorList>
    </citation>
    <scope>NUCLEOTIDE SEQUENCE [LARGE SCALE GENOMIC DNA]</scope>
    <source>
        <strain evidence="1">MMyoMyo1</strain>
        <tissue evidence="1">Flight muscle</tissue>
    </source>
</reference>
<sequence length="62" mass="7024">MTWGLEVTLTSVSSARASWTFSARTQYPTRRGPGLDGTVVRKGPLQSSLKRSLPWKSRCWKR</sequence>
<keyword evidence="2" id="KW-1185">Reference proteome</keyword>
<dbReference type="EMBL" id="JABWUV010000012">
    <property type="protein sequence ID" value="KAF6315210.1"/>
    <property type="molecule type" value="Genomic_DNA"/>
</dbReference>
<proteinExistence type="predicted"/>
<evidence type="ECO:0000313" key="1">
    <source>
        <dbReference type="EMBL" id="KAF6315210.1"/>
    </source>
</evidence>
<keyword evidence="1" id="KW-0647">Proteasome</keyword>
<evidence type="ECO:0000313" key="2">
    <source>
        <dbReference type="Proteomes" id="UP000527355"/>
    </source>
</evidence>
<dbReference type="GO" id="GO:0000502">
    <property type="term" value="C:proteasome complex"/>
    <property type="evidence" value="ECO:0007669"/>
    <property type="project" value="UniProtKB-KW"/>
</dbReference>
<gene>
    <name evidence="1" type="ORF">mMyoMyo1_015937</name>
</gene>